<dbReference type="InterPro" id="IPR011330">
    <property type="entry name" value="Glyco_hydro/deAcase_b/a-brl"/>
</dbReference>
<evidence type="ECO:0000313" key="7">
    <source>
        <dbReference type="EMBL" id="CAA9218912.1"/>
    </source>
</evidence>
<dbReference type="EMBL" id="CADCTD010000007">
    <property type="protein sequence ID" value="CAA9218912.1"/>
    <property type="molecule type" value="Genomic_DNA"/>
</dbReference>
<evidence type="ECO:0000256" key="2">
    <source>
        <dbReference type="ARBA" id="ARBA00010973"/>
    </source>
</evidence>
<dbReference type="GO" id="GO:0005975">
    <property type="term" value="P:carbohydrate metabolic process"/>
    <property type="evidence" value="ECO:0007669"/>
    <property type="project" value="InterPro"/>
</dbReference>
<feature type="region of interest" description="Disordered" evidence="5">
    <location>
        <begin position="1"/>
        <end position="23"/>
    </location>
</feature>
<dbReference type="AlphaFoldDB" id="A0A6J4HAF6"/>
<protein>
    <recommendedName>
        <fullName evidence="3">Chitooligosaccharide deacetylase</fullName>
    </recommendedName>
    <alternativeName>
        <fullName evidence="4">Nodulation protein B</fullName>
    </alternativeName>
</protein>
<evidence type="ECO:0000256" key="4">
    <source>
        <dbReference type="ARBA" id="ARBA00032976"/>
    </source>
</evidence>
<accession>A0A6J4HAF6</accession>
<dbReference type="InterPro" id="IPR002509">
    <property type="entry name" value="NODB_dom"/>
</dbReference>
<dbReference type="PANTHER" id="PTHR43123">
    <property type="entry name" value="POLYSACCHARIDE DEACETYLASE-RELATED"/>
    <property type="match status" value="1"/>
</dbReference>
<evidence type="ECO:0000256" key="3">
    <source>
        <dbReference type="ARBA" id="ARBA00020071"/>
    </source>
</evidence>
<evidence type="ECO:0000256" key="1">
    <source>
        <dbReference type="ARBA" id="ARBA00003236"/>
    </source>
</evidence>
<dbReference type="GO" id="GO:0016491">
    <property type="term" value="F:oxidoreductase activity"/>
    <property type="evidence" value="ECO:0007669"/>
    <property type="project" value="UniProtKB-KW"/>
</dbReference>
<dbReference type="PANTHER" id="PTHR43123:SF4">
    <property type="entry name" value="POLYSACCHARIDE DEACETYLASE"/>
    <property type="match status" value="1"/>
</dbReference>
<dbReference type="PROSITE" id="PS51677">
    <property type="entry name" value="NODB"/>
    <property type="match status" value="1"/>
</dbReference>
<gene>
    <name evidence="7" type="ORF">AVDCRST_MAG27-372</name>
</gene>
<keyword evidence="7" id="KW-0560">Oxidoreductase</keyword>
<dbReference type="Pfam" id="PF01522">
    <property type="entry name" value="Polysacc_deac_1"/>
    <property type="match status" value="1"/>
</dbReference>
<dbReference type="GO" id="GO:0016810">
    <property type="term" value="F:hydrolase activity, acting on carbon-nitrogen (but not peptide) bonds"/>
    <property type="evidence" value="ECO:0007669"/>
    <property type="project" value="InterPro"/>
</dbReference>
<proteinExistence type="inferred from homology"/>
<comment type="function">
    <text evidence="1">Is involved in generating a small heat-stable compound (Nod), an acylated oligomer of N-acetylglucosamine, that stimulates mitosis in various plant protoplasts.</text>
</comment>
<evidence type="ECO:0000256" key="5">
    <source>
        <dbReference type="SAM" id="MobiDB-lite"/>
    </source>
</evidence>
<feature type="domain" description="NodB homology" evidence="6">
    <location>
        <begin position="72"/>
        <end position="290"/>
    </location>
</feature>
<dbReference type="Gene3D" id="3.20.20.370">
    <property type="entry name" value="Glycoside hydrolase/deacetylase"/>
    <property type="match status" value="1"/>
</dbReference>
<comment type="similarity">
    <text evidence="2">Belongs to the polysaccharide deacetylase family.</text>
</comment>
<dbReference type="SUPFAM" id="SSF88713">
    <property type="entry name" value="Glycoside hydrolase/deacetylase"/>
    <property type="match status" value="1"/>
</dbReference>
<evidence type="ECO:0000259" key="6">
    <source>
        <dbReference type="PROSITE" id="PS51677"/>
    </source>
</evidence>
<reference evidence="7" key="1">
    <citation type="submission" date="2020-02" db="EMBL/GenBank/DDBJ databases">
        <authorList>
            <person name="Meier V. D."/>
        </authorList>
    </citation>
    <scope>NUCLEOTIDE SEQUENCE</scope>
    <source>
        <strain evidence="7">AVDCRST_MAG27</strain>
    </source>
</reference>
<organism evidence="7">
    <name type="scientific">uncultured Craurococcus sp</name>
    <dbReference type="NCBI Taxonomy" id="1135998"/>
    <lineage>
        <taxon>Bacteria</taxon>
        <taxon>Pseudomonadati</taxon>
        <taxon>Pseudomonadota</taxon>
        <taxon>Alphaproteobacteria</taxon>
        <taxon>Acetobacterales</taxon>
        <taxon>Acetobacteraceae</taxon>
        <taxon>Craurococcus</taxon>
        <taxon>environmental samples</taxon>
    </lineage>
</organism>
<name>A0A6J4HAF6_9PROT</name>
<sequence length="308" mass="33645">MTDLPGGMPPASRDLAGYGRTPPDPRWPGGARLALSFVVNVEEGAELSLASGDEHNEHVPESHQLVQGHLDPCMETHFAYGSRVGLWRVLDLLDRFGVKATFSCCGRAVAVTPALAAAPAASGHEISAHGWRWEPLAGMAEATERAVIAATVDVLARAAGTRPVGWHTKSAPSVNTRRLLIEEGGFLYDSDAYDDDLPRLVEVAGRPHVILPYSFDTNDMRFAPGQGFVQARDFAEYCIGAFDWLMREAAAQPRMMSVGLHLRTIGRPGRIRGLEMLLEHVTRQPGVWIARRMDIARHWRGLMGLSAP</sequence>